<dbReference type="InterPro" id="IPR002421">
    <property type="entry name" value="5-3_exonuclease"/>
</dbReference>
<reference evidence="5" key="1">
    <citation type="submission" date="2013-01" db="EMBL/GenBank/DDBJ databases">
        <title>Draft Genome Sequence of a Mulberry Tree, Morus notabilis C.K. Schneid.</title>
        <authorList>
            <person name="He N."/>
            <person name="Zhao S."/>
        </authorList>
    </citation>
    <scope>NUCLEOTIDE SEQUENCE</scope>
</reference>
<dbReference type="SMART" id="SM00475">
    <property type="entry name" value="53EXOc"/>
    <property type="match status" value="1"/>
</dbReference>
<dbReference type="eggNOG" id="ENOG502QPWK">
    <property type="taxonomic scope" value="Eukaryota"/>
</dbReference>
<dbReference type="FunFam" id="1.10.150.20:FF:000042">
    <property type="entry name" value="5'-3' exonuclease family protein"/>
    <property type="match status" value="1"/>
</dbReference>
<dbReference type="GO" id="GO:0017108">
    <property type="term" value="F:5'-flap endonuclease activity"/>
    <property type="evidence" value="ECO:0007669"/>
    <property type="project" value="InterPro"/>
</dbReference>
<organism evidence="4 5">
    <name type="scientific">Morus notabilis</name>
    <dbReference type="NCBI Taxonomy" id="981085"/>
    <lineage>
        <taxon>Eukaryota</taxon>
        <taxon>Viridiplantae</taxon>
        <taxon>Streptophyta</taxon>
        <taxon>Embryophyta</taxon>
        <taxon>Tracheophyta</taxon>
        <taxon>Spermatophyta</taxon>
        <taxon>Magnoliopsida</taxon>
        <taxon>eudicotyledons</taxon>
        <taxon>Gunneridae</taxon>
        <taxon>Pentapetalae</taxon>
        <taxon>rosids</taxon>
        <taxon>fabids</taxon>
        <taxon>Rosales</taxon>
        <taxon>Moraceae</taxon>
        <taxon>Moreae</taxon>
        <taxon>Morus</taxon>
    </lineage>
</organism>
<dbReference type="InterPro" id="IPR020046">
    <property type="entry name" value="5-3_exonucl_a-hlix_arch_N"/>
</dbReference>
<evidence type="ECO:0000313" key="4">
    <source>
        <dbReference type="EMBL" id="EXB79990.1"/>
    </source>
</evidence>
<name>W9RAE0_9ROSA</name>
<protein>
    <submittedName>
        <fullName evidence="4">5'-3' exonuclease</fullName>
    </submittedName>
</protein>
<dbReference type="InterPro" id="IPR036279">
    <property type="entry name" value="5-3_exonuclease_C_sf"/>
</dbReference>
<dbReference type="Pfam" id="PF01367">
    <property type="entry name" value="5_3_exonuc"/>
    <property type="match status" value="1"/>
</dbReference>
<dbReference type="GO" id="GO:0033567">
    <property type="term" value="P:DNA replication, Okazaki fragment processing"/>
    <property type="evidence" value="ECO:0007669"/>
    <property type="project" value="InterPro"/>
</dbReference>
<dbReference type="PANTHER" id="PTHR42646:SF4">
    <property type="entry name" value="5'-3' EXONUCLEASE FAMILY PROTEIN"/>
    <property type="match status" value="1"/>
</dbReference>
<keyword evidence="5" id="KW-1185">Reference proteome</keyword>
<dbReference type="SUPFAM" id="SSF47807">
    <property type="entry name" value="5' to 3' exonuclease, C-terminal subdomain"/>
    <property type="match status" value="1"/>
</dbReference>
<dbReference type="FunFam" id="3.40.50.1010:FF:000027">
    <property type="entry name" value="5'-3' exonuclease family protein"/>
    <property type="match status" value="1"/>
</dbReference>
<sequence>MLRMVEVPIPPTRIQTRPLFTSHRKAKIRTRVISKWGNCSSPAFSSSSFSDNFCQTLGGQVKKKSLDKVQGKAKKRVFFLDVNPLCYAGSSPSLHSFGYWVDLFFNQVSLSDPVIAVLDGERGSEQRRQLLPSYKAHRWKFSRQFSRGHVGRAHRIITDVLGKCNVPVLRFEGHEADDVVATLAEQALRKGHKVVVASPDKDFKQLLSEDVQMVMPLAELSRWSFYTLKHYEAQYNCDPHCDLSLRCILGDEADGVPGIQHVAPGFGRKTALKLLKKHGSLEELLSTAAVRTVGKRYAQDALVEHADYLRRNYQVLALRRDVNVELQEEWLVERDRKNDSIVLSGFLKMLDGTKKCGQHNGHTLCKG</sequence>
<evidence type="ECO:0000313" key="5">
    <source>
        <dbReference type="Proteomes" id="UP000030645"/>
    </source>
</evidence>
<evidence type="ECO:0000259" key="3">
    <source>
        <dbReference type="SMART" id="SM00475"/>
    </source>
</evidence>
<gene>
    <name evidence="4" type="ORF">L484_004028</name>
</gene>
<dbReference type="AlphaFoldDB" id="W9RAE0"/>
<dbReference type="InterPro" id="IPR038969">
    <property type="entry name" value="FEN"/>
</dbReference>
<proteinExistence type="predicted"/>
<dbReference type="OrthoDB" id="275278at2759"/>
<dbReference type="GO" id="GO:0003677">
    <property type="term" value="F:DNA binding"/>
    <property type="evidence" value="ECO:0007669"/>
    <property type="project" value="InterPro"/>
</dbReference>
<keyword evidence="2" id="KW-0378">Hydrolase</keyword>
<evidence type="ECO:0000256" key="2">
    <source>
        <dbReference type="ARBA" id="ARBA00022801"/>
    </source>
</evidence>
<accession>W9RAE0</accession>
<dbReference type="SUPFAM" id="SSF88723">
    <property type="entry name" value="PIN domain-like"/>
    <property type="match status" value="1"/>
</dbReference>
<dbReference type="STRING" id="981085.W9RAE0"/>
<dbReference type="PANTHER" id="PTHR42646">
    <property type="entry name" value="FLAP ENDONUCLEASE XNI"/>
    <property type="match status" value="1"/>
</dbReference>
<dbReference type="EMBL" id="KE344795">
    <property type="protein sequence ID" value="EXB79990.1"/>
    <property type="molecule type" value="Genomic_DNA"/>
</dbReference>
<dbReference type="Gene3D" id="1.10.150.20">
    <property type="entry name" value="5' to 3' exonuclease, C-terminal subdomain"/>
    <property type="match status" value="1"/>
</dbReference>
<keyword evidence="4" id="KW-0269">Exonuclease</keyword>
<evidence type="ECO:0000256" key="1">
    <source>
        <dbReference type="ARBA" id="ARBA00022722"/>
    </source>
</evidence>
<dbReference type="KEGG" id="mnt:21387536"/>
<dbReference type="Proteomes" id="UP000030645">
    <property type="component" value="Unassembled WGS sequence"/>
</dbReference>
<dbReference type="Gene3D" id="3.40.50.1010">
    <property type="entry name" value="5'-nuclease"/>
    <property type="match status" value="1"/>
</dbReference>
<dbReference type="Pfam" id="PF02739">
    <property type="entry name" value="5_3_exonuc_N"/>
    <property type="match status" value="1"/>
</dbReference>
<feature type="domain" description="5'-3' exonuclease" evidence="3">
    <location>
        <begin position="75"/>
        <end position="334"/>
    </location>
</feature>
<dbReference type="GO" id="GO:0008409">
    <property type="term" value="F:5'-3' exonuclease activity"/>
    <property type="evidence" value="ECO:0007669"/>
    <property type="project" value="InterPro"/>
</dbReference>
<dbReference type="InterPro" id="IPR020045">
    <property type="entry name" value="DNA_polI_H3TH"/>
</dbReference>
<dbReference type="InterPro" id="IPR029060">
    <property type="entry name" value="PIN-like_dom_sf"/>
</dbReference>
<keyword evidence="1" id="KW-0540">Nuclease</keyword>
<dbReference type="CDD" id="cd09859">
    <property type="entry name" value="PIN_53EXO"/>
    <property type="match status" value="1"/>
</dbReference>
<dbReference type="CDD" id="cd09898">
    <property type="entry name" value="H3TH_53EXO"/>
    <property type="match status" value="1"/>
</dbReference>